<dbReference type="CDD" id="cd19438">
    <property type="entry name" value="lipocalin_Blc-like"/>
    <property type="match status" value="1"/>
</dbReference>
<comment type="subunit">
    <text evidence="2">Homodimer.</text>
</comment>
<dbReference type="PANTHER" id="PTHR10612">
    <property type="entry name" value="APOLIPOPROTEIN D"/>
    <property type="match status" value="1"/>
</dbReference>
<dbReference type="InterPro" id="IPR022272">
    <property type="entry name" value="Lipocalin_CS"/>
</dbReference>
<dbReference type="PROSITE" id="PS00213">
    <property type="entry name" value="LIPOCALIN"/>
    <property type="match status" value="1"/>
</dbReference>
<dbReference type="InterPro" id="IPR047202">
    <property type="entry name" value="Lipocalin_Blc-like_dom"/>
</dbReference>
<dbReference type="AlphaFoldDB" id="A0A5R9ILN1"/>
<keyword evidence="2" id="KW-0472">Membrane</keyword>
<feature type="domain" description="Lipocalin/cytosolic fatty-acid binding" evidence="3">
    <location>
        <begin position="34"/>
        <end position="179"/>
    </location>
</feature>
<gene>
    <name evidence="4" type="ORF">FE810_06255</name>
</gene>
<name>A0A5R9ILN1_9GAMM</name>
<evidence type="ECO:0000313" key="5">
    <source>
        <dbReference type="Proteomes" id="UP000307790"/>
    </source>
</evidence>
<dbReference type="GO" id="GO:0006950">
    <property type="term" value="P:response to stress"/>
    <property type="evidence" value="ECO:0007669"/>
    <property type="project" value="UniProtKB-ARBA"/>
</dbReference>
<sequence length="183" mass="20615">MILSARTLVSLVLLFNITSCTSIPQGVEPVKGFELSRYLGTWYEVARLDHSFERGLEQVTARYSLDDNGDVVVENKGFDSVDREWSSAEGKAKFVGSENTGHLKVSFFGPFYSSYVISHLKESSTDGQEAYQTAYVIGYETDYVWMLSRTPAVTKAEKQDFIRHVEALGVDADELIWVQHPSR</sequence>
<comment type="similarity">
    <text evidence="1 2">Belongs to the calycin superfamily. Lipocalin family.</text>
</comment>
<proteinExistence type="inferred from homology"/>
<keyword evidence="5" id="KW-1185">Reference proteome</keyword>
<dbReference type="InterPro" id="IPR022271">
    <property type="entry name" value="Lipocalin_ApoD"/>
</dbReference>
<comment type="subcellular location">
    <subcellularLocation>
        <location evidence="2">Cell outer membrane</location>
    </subcellularLocation>
</comment>
<evidence type="ECO:0000259" key="3">
    <source>
        <dbReference type="Pfam" id="PF08212"/>
    </source>
</evidence>
<keyword evidence="2" id="KW-0449">Lipoprotein</keyword>
<dbReference type="Proteomes" id="UP000307790">
    <property type="component" value="Unassembled WGS sequence"/>
</dbReference>
<organism evidence="4 5">
    <name type="scientific">Thalassotalea litorea</name>
    <dbReference type="NCBI Taxonomy" id="2020715"/>
    <lineage>
        <taxon>Bacteria</taxon>
        <taxon>Pseudomonadati</taxon>
        <taxon>Pseudomonadota</taxon>
        <taxon>Gammaproteobacteria</taxon>
        <taxon>Alteromonadales</taxon>
        <taxon>Colwelliaceae</taxon>
        <taxon>Thalassotalea</taxon>
    </lineage>
</organism>
<protein>
    <recommendedName>
        <fullName evidence="2">Outer membrane lipoprotein Blc</fullName>
    </recommendedName>
</protein>
<dbReference type="GO" id="GO:0008289">
    <property type="term" value="F:lipid binding"/>
    <property type="evidence" value="ECO:0007669"/>
    <property type="project" value="UniProtKB-UniRule"/>
</dbReference>
<dbReference type="InterPro" id="IPR012674">
    <property type="entry name" value="Calycin"/>
</dbReference>
<evidence type="ECO:0000256" key="1">
    <source>
        <dbReference type="ARBA" id="ARBA00006889"/>
    </source>
</evidence>
<dbReference type="GO" id="GO:0009279">
    <property type="term" value="C:cell outer membrane"/>
    <property type="evidence" value="ECO:0007669"/>
    <property type="project" value="UniProtKB-SubCell"/>
</dbReference>
<dbReference type="Pfam" id="PF08212">
    <property type="entry name" value="Lipocalin_2"/>
    <property type="match status" value="1"/>
</dbReference>
<comment type="caution">
    <text evidence="4">The sequence shown here is derived from an EMBL/GenBank/DDBJ whole genome shotgun (WGS) entry which is preliminary data.</text>
</comment>
<dbReference type="PRINTS" id="PR01171">
    <property type="entry name" value="BCTLIPOCALIN"/>
</dbReference>
<dbReference type="SUPFAM" id="SSF50814">
    <property type="entry name" value="Lipocalins"/>
    <property type="match status" value="1"/>
</dbReference>
<dbReference type="InterPro" id="IPR000566">
    <property type="entry name" value="Lipocln_cytosolic_FA-bd_dom"/>
</dbReference>
<dbReference type="Gene3D" id="2.40.128.20">
    <property type="match status" value="1"/>
</dbReference>
<dbReference type="EMBL" id="VCBC01000005">
    <property type="protein sequence ID" value="TLU66434.1"/>
    <property type="molecule type" value="Genomic_DNA"/>
</dbReference>
<accession>A0A5R9ILN1</accession>
<reference evidence="4 5" key="1">
    <citation type="submission" date="2019-05" db="EMBL/GenBank/DDBJ databases">
        <title>Genome sequences of Thalassotalea litorea 1K03283.</title>
        <authorList>
            <person name="Zhang D."/>
        </authorList>
    </citation>
    <scope>NUCLEOTIDE SEQUENCE [LARGE SCALE GENOMIC DNA]</scope>
    <source>
        <strain evidence="4 5">MCCC 1K03283</strain>
    </source>
</reference>
<dbReference type="PIRSF" id="PIRSF036893">
    <property type="entry name" value="Lipocalin_ApoD"/>
    <property type="match status" value="1"/>
</dbReference>
<keyword evidence="2" id="KW-0446">Lipid-binding</keyword>
<keyword evidence="2" id="KW-0998">Cell outer membrane</keyword>
<dbReference type="PANTHER" id="PTHR10612:SF34">
    <property type="entry name" value="APOLIPOPROTEIN D"/>
    <property type="match status" value="1"/>
</dbReference>
<evidence type="ECO:0000313" key="4">
    <source>
        <dbReference type="EMBL" id="TLU66434.1"/>
    </source>
</evidence>
<evidence type="ECO:0000256" key="2">
    <source>
        <dbReference type="PIRNR" id="PIRNR036893"/>
    </source>
</evidence>
<dbReference type="InterPro" id="IPR002446">
    <property type="entry name" value="Lipocalin_bac"/>
</dbReference>
<comment type="function">
    <text evidence="2">Involved in the storage or transport of lipids necessary for membrane maintenance under stressful conditions. Displays a binding preference for lysophospholipids.</text>
</comment>
<dbReference type="OrthoDB" id="9793905at2"/>